<protein>
    <recommendedName>
        <fullName evidence="1">N-acetyltransferase domain-containing protein</fullName>
    </recommendedName>
</protein>
<dbReference type="EMBL" id="BMGB01000002">
    <property type="protein sequence ID" value="GGB11421.1"/>
    <property type="molecule type" value="Genomic_DNA"/>
</dbReference>
<dbReference type="AlphaFoldDB" id="A0A916WMB0"/>
<proteinExistence type="predicted"/>
<evidence type="ECO:0000259" key="1">
    <source>
        <dbReference type="PROSITE" id="PS51186"/>
    </source>
</evidence>
<name>A0A916WMB0_9MICO</name>
<gene>
    <name evidence="2" type="ORF">GCM10010979_27150</name>
</gene>
<dbReference type="GO" id="GO:0016747">
    <property type="term" value="F:acyltransferase activity, transferring groups other than amino-acyl groups"/>
    <property type="evidence" value="ECO:0007669"/>
    <property type="project" value="InterPro"/>
</dbReference>
<accession>A0A916WMB0</accession>
<dbReference type="SUPFAM" id="SSF55729">
    <property type="entry name" value="Acyl-CoA N-acyltransferases (Nat)"/>
    <property type="match status" value="1"/>
</dbReference>
<dbReference type="InterPro" id="IPR016181">
    <property type="entry name" value="Acyl_CoA_acyltransferase"/>
</dbReference>
<dbReference type="Pfam" id="PF00583">
    <property type="entry name" value="Acetyltransf_1"/>
    <property type="match status" value="1"/>
</dbReference>
<reference evidence="2" key="2">
    <citation type="submission" date="2020-09" db="EMBL/GenBank/DDBJ databases">
        <authorList>
            <person name="Sun Q."/>
            <person name="Zhou Y."/>
        </authorList>
    </citation>
    <scope>NUCLEOTIDE SEQUENCE</scope>
    <source>
        <strain evidence="2">CGMCC 1.12813</strain>
    </source>
</reference>
<evidence type="ECO:0000313" key="2">
    <source>
        <dbReference type="EMBL" id="GGB11421.1"/>
    </source>
</evidence>
<evidence type="ECO:0000313" key="3">
    <source>
        <dbReference type="Proteomes" id="UP000606922"/>
    </source>
</evidence>
<comment type="caution">
    <text evidence="2">The sequence shown here is derived from an EMBL/GenBank/DDBJ whole genome shotgun (WGS) entry which is preliminary data.</text>
</comment>
<dbReference type="InterPro" id="IPR000182">
    <property type="entry name" value="GNAT_dom"/>
</dbReference>
<dbReference type="CDD" id="cd04301">
    <property type="entry name" value="NAT_SF"/>
    <property type="match status" value="1"/>
</dbReference>
<sequence length="142" mass="15964">MLHSQCWAELYAGVLPPDVLAELSPAVMAQLWQRFVTRGEEYAQYVAEVDGDVVGFVGFGPGRDEGYAEVVEVYFCYVAPGFQRSGIGSELLAAETDATYLWISESNRAAHRFYRRNKFGPDSRRRIGSLFGTDLPEIRMSR</sequence>
<dbReference type="Gene3D" id="3.40.630.30">
    <property type="match status" value="1"/>
</dbReference>
<reference evidence="2" key="1">
    <citation type="journal article" date="2014" name="Int. J. Syst. Evol. Microbiol.">
        <title>Complete genome sequence of Corynebacterium casei LMG S-19264T (=DSM 44701T), isolated from a smear-ripened cheese.</title>
        <authorList>
            <consortium name="US DOE Joint Genome Institute (JGI-PGF)"/>
            <person name="Walter F."/>
            <person name="Albersmeier A."/>
            <person name="Kalinowski J."/>
            <person name="Ruckert C."/>
        </authorList>
    </citation>
    <scope>NUCLEOTIDE SEQUENCE</scope>
    <source>
        <strain evidence="2">CGMCC 1.12813</strain>
    </source>
</reference>
<keyword evidence="3" id="KW-1185">Reference proteome</keyword>
<feature type="domain" description="N-acetyltransferase" evidence="1">
    <location>
        <begin position="1"/>
        <end position="142"/>
    </location>
</feature>
<dbReference type="PROSITE" id="PS51186">
    <property type="entry name" value="GNAT"/>
    <property type="match status" value="1"/>
</dbReference>
<organism evidence="2 3">
    <name type="scientific">Conyzicola nivalis</name>
    <dbReference type="NCBI Taxonomy" id="1477021"/>
    <lineage>
        <taxon>Bacteria</taxon>
        <taxon>Bacillati</taxon>
        <taxon>Actinomycetota</taxon>
        <taxon>Actinomycetes</taxon>
        <taxon>Micrococcales</taxon>
        <taxon>Microbacteriaceae</taxon>
        <taxon>Conyzicola</taxon>
    </lineage>
</organism>
<dbReference type="Proteomes" id="UP000606922">
    <property type="component" value="Unassembled WGS sequence"/>
</dbReference>